<reference evidence="3" key="1">
    <citation type="journal article" date="2011" name="Nature">
        <title>Genome sequence and analysis of the tuber crop potato.</title>
        <authorList>
            <consortium name="The Potato Genome Sequencing Consortium"/>
        </authorList>
    </citation>
    <scope>NUCLEOTIDE SEQUENCE [LARGE SCALE GENOMIC DNA]</scope>
    <source>
        <strain evidence="3">cv. DM1-3 516 R44</strain>
    </source>
</reference>
<feature type="region of interest" description="Disordered" evidence="1">
    <location>
        <begin position="152"/>
        <end position="186"/>
    </location>
</feature>
<name>M1DSL1_SOLTU</name>
<evidence type="ECO:0008006" key="4">
    <source>
        <dbReference type="Google" id="ProtNLM"/>
    </source>
</evidence>
<keyword evidence="3" id="KW-1185">Reference proteome</keyword>
<protein>
    <recommendedName>
        <fullName evidence="4">Polyprotein protein</fullName>
    </recommendedName>
</protein>
<reference evidence="2" key="2">
    <citation type="submission" date="2015-06" db="UniProtKB">
        <authorList>
            <consortium name="EnsemblPlants"/>
        </authorList>
    </citation>
    <scope>IDENTIFICATION</scope>
    <source>
        <strain evidence="2">DM1-3 516 R44</strain>
    </source>
</reference>
<dbReference type="PaxDb" id="4113-PGSC0003DMT400093736"/>
<proteinExistence type="predicted"/>
<evidence type="ECO:0000256" key="1">
    <source>
        <dbReference type="SAM" id="MobiDB-lite"/>
    </source>
</evidence>
<feature type="compositionally biased region" description="Low complexity" evidence="1">
    <location>
        <begin position="167"/>
        <end position="184"/>
    </location>
</feature>
<feature type="region of interest" description="Disordered" evidence="1">
    <location>
        <begin position="266"/>
        <end position="290"/>
    </location>
</feature>
<dbReference type="Gramene" id="PGSC0003DMT400093736">
    <property type="protein sequence ID" value="PGSC0003DMT400093736"/>
    <property type="gene ID" value="PGSC0003DMG400043307"/>
</dbReference>
<dbReference type="EnsemblPlants" id="PGSC0003DMT400093736">
    <property type="protein sequence ID" value="PGSC0003DMT400093736"/>
    <property type="gene ID" value="PGSC0003DMG400043307"/>
</dbReference>
<evidence type="ECO:0000313" key="2">
    <source>
        <dbReference type="EnsemblPlants" id="PGSC0003DMT400093736"/>
    </source>
</evidence>
<organism evidence="2 3">
    <name type="scientific">Solanum tuberosum</name>
    <name type="common">Potato</name>
    <dbReference type="NCBI Taxonomy" id="4113"/>
    <lineage>
        <taxon>Eukaryota</taxon>
        <taxon>Viridiplantae</taxon>
        <taxon>Streptophyta</taxon>
        <taxon>Embryophyta</taxon>
        <taxon>Tracheophyta</taxon>
        <taxon>Spermatophyta</taxon>
        <taxon>Magnoliopsida</taxon>
        <taxon>eudicotyledons</taxon>
        <taxon>Gunneridae</taxon>
        <taxon>Pentapetalae</taxon>
        <taxon>asterids</taxon>
        <taxon>lamiids</taxon>
        <taxon>Solanales</taxon>
        <taxon>Solanaceae</taxon>
        <taxon>Solanoideae</taxon>
        <taxon>Solaneae</taxon>
        <taxon>Solanum</taxon>
    </lineage>
</organism>
<dbReference type="InParanoid" id="M1DSL1"/>
<evidence type="ECO:0000313" key="3">
    <source>
        <dbReference type="Proteomes" id="UP000011115"/>
    </source>
</evidence>
<dbReference type="Proteomes" id="UP000011115">
    <property type="component" value="Unassembled WGS sequence"/>
</dbReference>
<sequence length="304" mass="32545">MIVNGSKDSQVGHQENIGNLNDLNDPIQLGGVGAIRLPPIEGNTVFHVTSTMLQIFQIKRLKSEKCWKMGSLASQSPIGDMPNRSLCHRAGVPRNEKRDVEITPTSTTDIRHIEVEYTRDEADMRKAAPVDISLDVDIDSLPTKVVITTPAARPSGTLSSAPSDIYGSSAASPPPRSAAGTTTSRPPITQAMLLKMGNLAHSIDVLASRLEVAVARMIERALTATLMPIRSFIDALTSRVEDEAVYKDMSNLEGAMFETARQASLRDTSMAGSSGAKVDETPGTDAYTNGVAEMQTSPRLSLAG</sequence>
<dbReference type="HOGENOM" id="CLU_029307_2_3_1"/>
<dbReference type="AlphaFoldDB" id="M1DSL1"/>
<accession>M1DSL1</accession>